<dbReference type="PANTHER" id="PTHR31973">
    <property type="entry name" value="POLYPROTEIN, PUTATIVE-RELATED"/>
    <property type="match status" value="1"/>
</dbReference>
<feature type="compositionally biased region" description="Acidic residues" evidence="1">
    <location>
        <begin position="116"/>
        <end position="154"/>
    </location>
</feature>
<evidence type="ECO:0000256" key="1">
    <source>
        <dbReference type="SAM" id="MobiDB-lite"/>
    </source>
</evidence>
<protein>
    <recommendedName>
        <fullName evidence="4">Transposase</fullName>
    </recommendedName>
</protein>
<dbReference type="AlphaFoldDB" id="A0AAV5I9L1"/>
<keyword evidence="3" id="KW-1185">Reference proteome</keyword>
<dbReference type="PANTHER" id="PTHR31973:SF187">
    <property type="entry name" value="MUTATOR TRANSPOSASE MUDRA PROTEIN"/>
    <property type="match status" value="1"/>
</dbReference>
<name>A0AAV5I9L1_9ROSI</name>
<evidence type="ECO:0008006" key="4">
    <source>
        <dbReference type="Google" id="ProtNLM"/>
    </source>
</evidence>
<proteinExistence type="predicted"/>
<evidence type="ECO:0000313" key="3">
    <source>
        <dbReference type="Proteomes" id="UP001054252"/>
    </source>
</evidence>
<organism evidence="2 3">
    <name type="scientific">Rubroshorea leprosula</name>
    <dbReference type="NCBI Taxonomy" id="152421"/>
    <lineage>
        <taxon>Eukaryota</taxon>
        <taxon>Viridiplantae</taxon>
        <taxon>Streptophyta</taxon>
        <taxon>Embryophyta</taxon>
        <taxon>Tracheophyta</taxon>
        <taxon>Spermatophyta</taxon>
        <taxon>Magnoliopsida</taxon>
        <taxon>eudicotyledons</taxon>
        <taxon>Gunneridae</taxon>
        <taxon>Pentapetalae</taxon>
        <taxon>rosids</taxon>
        <taxon>malvids</taxon>
        <taxon>Malvales</taxon>
        <taxon>Dipterocarpaceae</taxon>
        <taxon>Rubroshorea</taxon>
    </lineage>
</organism>
<reference evidence="2 3" key="1">
    <citation type="journal article" date="2021" name="Commun. Biol.">
        <title>The genome of Shorea leprosula (Dipterocarpaceae) highlights the ecological relevance of drought in aseasonal tropical rainforests.</title>
        <authorList>
            <person name="Ng K.K.S."/>
            <person name="Kobayashi M.J."/>
            <person name="Fawcett J.A."/>
            <person name="Hatakeyama M."/>
            <person name="Paape T."/>
            <person name="Ng C.H."/>
            <person name="Ang C.C."/>
            <person name="Tnah L.H."/>
            <person name="Lee C.T."/>
            <person name="Nishiyama T."/>
            <person name="Sese J."/>
            <person name="O'Brien M.J."/>
            <person name="Copetti D."/>
            <person name="Mohd Noor M.I."/>
            <person name="Ong R.C."/>
            <person name="Putra M."/>
            <person name="Sireger I.Z."/>
            <person name="Indrioko S."/>
            <person name="Kosugi Y."/>
            <person name="Izuno A."/>
            <person name="Isagi Y."/>
            <person name="Lee S.L."/>
            <person name="Shimizu K.K."/>
        </authorList>
    </citation>
    <scope>NUCLEOTIDE SEQUENCE [LARGE SCALE GENOMIC DNA]</scope>
    <source>
        <strain evidence="2">214</strain>
    </source>
</reference>
<comment type="caution">
    <text evidence="2">The sequence shown here is derived from an EMBL/GenBank/DDBJ whole genome shotgun (WGS) entry which is preliminary data.</text>
</comment>
<accession>A0AAV5I9L1</accession>
<sequence>MLEGGSIPCDAIDKTNDIGPSVVNKEVVDEGAGLEGPQGGNEIDVDGDIEDGCATQILQSTPKAQNVAHETNDEFFDAIHIEEDSNEEEEVHDGEDEIHDDFMDVHDMEVHNDEADVHDDEAEVHDDEEEEDDDDDEVHDDEAEVHDDEEDDEDEFLDALHSDANDEEVVEAIRKCRDDSSDSTSPNNDGCEICSDDLYEYSDEEDKDEEEYKFTVRADARTRSNVDVLAERHRNRIIANPHIQISELVRLTHLELGVTVSRDKCRLAKAKILKEMKETSIKEFAQLRGYAKELMRLSPKSNVQIDTKPATTLEGKPQFKGIYVCLEGSRKGFLLGCRPMIGVYACFLKGMCKGTFLEAVARDGNNQMFPIA</sequence>
<gene>
    <name evidence="2" type="ORF">SLEP1_g9011</name>
</gene>
<dbReference type="EMBL" id="BPVZ01000009">
    <property type="protein sequence ID" value="GKU95682.1"/>
    <property type="molecule type" value="Genomic_DNA"/>
</dbReference>
<evidence type="ECO:0000313" key="2">
    <source>
        <dbReference type="EMBL" id="GKU95682.1"/>
    </source>
</evidence>
<feature type="region of interest" description="Disordered" evidence="1">
    <location>
        <begin position="114"/>
        <end position="154"/>
    </location>
</feature>
<feature type="region of interest" description="Disordered" evidence="1">
    <location>
        <begin position="1"/>
        <end position="22"/>
    </location>
</feature>
<dbReference type="Proteomes" id="UP001054252">
    <property type="component" value="Unassembled WGS sequence"/>
</dbReference>